<dbReference type="STRING" id="587909.SAMN05421810_103732"/>
<feature type="region of interest" description="Disordered" evidence="1">
    <location>
        <begin position="365"/>
        <end position="394"/>
    </location>
</feature>
<dbReference type="EMBL" id="FOWW01000003">
    <property type="protein sequence ID" value="SFP88430.1"/>
    <property type="molecule type" value="Genomic_DNA"/>
</dbReference>
<reference evidence="3" key="1">
    <citation type="submission" date="2016-10" db="EMBL/GenBank/DDBJ databases">
        <authorList>
            <person name="Varghese N."/>
            <person name="Submissions S."/>
        </authorList>
    </citation>
    <scope>NUCLEOTIDE SEQUENCE [LARGE SCALE GENOMIC DNA]</scope>
    <source>
        <strain evidence="3">CGMCC 4.5579</strain>
    </source>
</reference>
<feature type="compositionally biased region" description="Pro residues" evidence="1">
    <location>
        <begin position="288"/>
        <end position="303"/>
    </location>
</feature>
<feature type="compositionally biased region" description="Low complexity" evidence="1">
    <location>
        <begin position="140"/>
        <end position="157"/>
    </location>
</feature>
<dbReference type="Proteomes" id="UP000198727">
    <property type="component" value="Unassembled WGS sequence"/>
</dbReference>
<evidence type="ECO:0000313" key="2">
    <source>
        <dbReference type="EMBL" id="SFP88430.1"/>
    </source>
</evidence>
<feature type="region of interest" description="Disordered" evidence="1">
    <location>
        <begin position="189"/>
        <end position="225"/>
    </location>
</feature>
<keyword evidence="3" id="KW-1185">Reference proteome</keyword>
<feature type="compositionally biased region" description="Basic residues" evidence="1">
    <location>
        <begin position="130"/>
        <end position="139"/>
    </location>
</feature>
<accession>A0A1I5TZD6</accession>
<proteinExistence type="predicted"/>
<sequence length="394" mass="40144">MGAEDDLGYLCGTEGHRGPRVLSRSRPGREAAAWGAQCDAAPPRGKAPAVPRRVGHASLSAGAPAVPTPGRGAPHHGLQAAAIPPPHPDPKPLCGRRCRVKARFPALTRCRRPSTQSGLRGGDPPPATRQPRHGMHPLRARGPAGPRGAPGGAAPAAVHLSGCPHPPVVIHRFRAPRPHLPGGDMLERLGDPGVGGAASSPRLGGVHRPASPSESRQCLTGWGSGPGRLRRRCAIRFAHPGPESHPAQDRHGRRGRGQTKATPRLGWACRSTRPGPSSTGDAWRSTRPGPPAPQGMPGAPPGQAPARTGTGHGATRSGGKDLTAGPVPGCCLALHGPPRPPACAGSARAKGTGEEAPRRALSRVVLGVPNGPSPGQDGPLTVLAGTPNLTGPTL</sequence>
<evidence type="ECO:0000313" key="3">
    <source>
        <dbReference type="Proteomes" id="UP000198727"/>
    </source>
</evidence>
<organism evidence="2 3">
    <name type="scientific">Amycolatopsis arida</name>
    <dbReference type="NCBI Taxonomy" id="587909"/>
    <lineage>
        <taxon>Bacteria</taxon>
        <taxon>Bacillati</taxon>
        <taxon>Actinomycetota</taxon>
        <taxon>Actinomycetes</taxon>
        <taxon>Pseudonocardiales</taxon>
        <taxon>Pseudonocardiaceae</taxon>
        <taxon>Amycolatopsis</taxon>
    </lineage>
</organism>
<protein>
    <submittedName>
        <fullName evidence="2">Uncharacterized protein</fullName>
    </submittedName>
</protein>
<feature type="region of interest" description="Disordered" evidence="1">
    <location>
        <begin position="109"/>
        <end position="160"/>
    </location>
</feature>
<evidence type="ECO:0000256" key="1">
    <source>
        <dbReference type="SAM" id="MobiDB-lite"/>
    </source>
</evidence>
<name>A0A1I5TZD6_9PSEU</name>
<dbReference type="AlphaFoldDB" id="A0A1I5TZD6"/>
<feature type="region of interest" description="Disordered" evidence="1">
    <location>
        <begin position="1"/>
        <end position="91"/>
    </location>
</feature>
<feature type="region of interest" description="Disordered" evidence="1">
    <location>
        <begin position="238"/>
        <end position="321"/>
    </location>
</feature>
<gene>
    <name evidence="2" type="ORF">SAMN05421810_103732</name>
</gene>